<sequence>NGAGRFQGEGAASNGMSMPGSGRGFDKQQIGTAQI</sequence>
<gene>
    <name evidence="2" type="ORF">scyTo_0021359</name>
</gene>
<dbReference type="EMBL" id="BFAA01018793">
    <property type="protein sequence ID" value="GCB81263.1"/>
    <property type="molecule type" value="Genomic_DNA"/>
</dbReference>
<dbReference type="AlphaFoldDB" id="A0A401Q7C7"/>
<feature type="region of interest" description="Disordered" evidence="1">
    <location>
        <begin position="1"/>
        <end position="35"/>
    </location>
</feature>
<name>A0A401Q7C7_SCYTO</name>
<proteinExistence type="predicted"/>
<organism evidence="2 3">
    <name type="scientific">Scyliorhinus torazame</name>
    <name type="common">Cloudy catshark</name>
    <name type="synonym">Catulus torazame</name>
    <dbReference type="NCBI Taxonomy" id="75743"/>
    <lineage>
        <taxon>Eukaryota</taxon>
        <taxon>Metazoa</taxon>
        <taxon>Chordata</taxon>
        <taxon>Craniata</taxon>
        <taxon>Vertebrata</taxon>
        <taxon>Chondrichthyes</taxon>
        <taxon>Elasmobranchii</taxon>
        <taxon>Galeomorphii</taxon>
        <taxon>Galeoidea</taxon>
        <taxon>Carcharhiniformes</taxon>
        <taxon>Scyliorhinidae</taxon>
        <taxon>Scyliorhinus</taxon>
    </lineage>
</organism>
<keyword evidence="3" id="KW-1185">Reference proteome</keyword>
<accession>A0A401Q7C7</accession>
<feature type="non-terminal residue" evidence="2">
    <location>
        <position position="1"/>
    </location>
</feature>
<comment type="caution">
    <text evidence="2">The sequence shown here is derived from an EMBL/GenBank/DDBJ whole genome shotgun (WGS) entry which is preliminary data.</text>
</comment>
<protein>
    <submittedName>
        <fullName evidence="2">Uncharacterized protein</fullName>
    </submittedName>
</protein>
<evidence type="ECO:0000313" key="2">
    <source>
        <dbReference type="EMBL" id="GCB81263.1"/>
    </source>
</evidence>
<evidence type="ECO:0000313" key="3">
    <source>
        <dbReference type="Proteomes" id="UP000288216"/>
    </source>
</evidence>
<dbReference type="Proteomes" id="UP000288216">
    <property type="component" value="Unassembled WGS sequence"/>
</dbReference>
<reference evidence="2 3" key="1">
    <citation type="journal article" date="2018" name="Nat. Ecol. Evol.">
        <title>Shark genomes provide insights into elasmobranch evolution and the origin of vertebrates.</title>
        <authorList>
            <person name="Hara Y"/>
            <person name="Yamaguchi K"/>
            <person name="Onimaru K"/>
            <person name="Kadota M"/>
            <person name="Koyanagi M"/>
            <person name="Keeley SD"/>
            <person name="Tatsumi K"/>
            <person name="Tanaka K"/>
            <person name="Motone F"/>
            <person name="Kageyama Y"/>
            <person name="Nozu R"/>
            <person name="Adachi N"/>
            <person name="Nishimura O"/>
            <person name="Nakagawa R"/>
            <person name="Tanegashima C"/>
            <person name="Kiyatake I"/>
            <person name="Matsumoto R"/>
            <person name="Murakumo K"/>
            <person name="Nishida K"/>
            <person name="Terakita A"/>
            <person name="Kuratani S"/>
            <person name="Sato K"/>
            <person name="Hyodo S Kuraku.S."/>
        </authorList>
    </citation>
    <scope>NUCLEOTIDE SEQUENCE [LARGE SCALE GENOMIC DNA]</scope>
</reference>
<evidence type="ECO:0000256" key="1">
    <source>
        <dbReference type="SAM" id="MobiDB-lite"/>
    </source>
</evidence>